<accession>A0A7X2ZCM8</accession>
<dbReference type="EMBL" id="WNZX01000010">
    <property type="protein sequence ID" value="MUG71656.1"/>
    <property type="molecule type" value="Genomic_DNA"/>
</dbReference>
<reference evidence="2 3" key="1">
    <citation type="submission" date="2019-11" db="EMBL/GenBank/DDBJ databases">
        <title>Draft genome sequences of five Paenibacillus species of dairy origin.</title>
        <authorList>
            <person name="Olajide A.M."/>
            <person name="Chen S."/>
            <person name="Lapointe G."/>
        </authorList>
    </citation>
    <scope>NUCLEOTIDE SEQUENCE [LARGE SCALE GENOMIC DNA]</scope>
    <source>
        <strain evidence="2 3">2CS3</strain>
    </source>
</reference>
<comment type="caution">
    <text evidence="2">The sequence shown here is derived from an EMBL/GenBank/DDBJ whole genome shotgun (WGS) entry which is preliminary data.</text>
</comment>
<dbReference type="SUPFAM" id="SSF117916">
    <property type="entry name" value="Fe-S cluster assembly (FSCA) domain-like"/>
    <property type="match status" value="1"/>
</dbReference>
<proteinExistence type="predicted"/>
<dbReference type="Proteomes" id="UP000450917">
    <property type="component" value="Unassembled WGS sequence"/>
</dbReference>
<organism evidence="2 3">
    <name type="scientific">Paenibacillus validus</name>
    <dbReference type="NCBI Taxonomy" id="44253"/>
    <lineage>
        <taxon>Bacteria</taxon>
        <taxon>Bacillati</taxon>
        <taxon>Bacillota</taxon>
        <taxon>Bacilli</taxon>
        <taxon>Bacillales</taxon>
        <taxon>Paenibacillaceae</taxon>
        <taxon>Paenibacillus</taxon>
    </lineage>
</organism>
<dbReference type="Gene3D" id="3.30.300.130">
    <property type="entry name" value="Fe-S cluster assembly (FSCA)"/>
    <property type="match status" value="1"/>
</dbReference>
<name>A0A7X2ZCM8_9BACL</name>
<dbReference type="InterPro" id="IPR034904">
    <property type="entry name" value="FSCA_dom_sf"/>
</dbReference>
<evidence type="ECO:0000259" key="1">
    <source>
        <dbReference type="Pfam" id="PF01883"/>
    </source>
</evidence>
<evidence type="ECO:0000313" key="3">
    <source>
        <dbReference type="Proteomes" id="UP000450917"/>
    </source>
</evidence>
<dbReference type="AlphaFoldDB" id="A0A7X2ZCM8"/>
<sequence length="261" mass="29675">MQQKEEVFAKLALVIDPELDQSLPELGFINEVIIEESHVKVSFRLPTYWCSTNFAYMMAEDIRDRVGELPWVKSIIVSLEDHCASAEVNDGVNTGKSFAEAFPDMATGELDGLRRTFRVKAFIVRQEKLLQHFIREGFDHQAILNLTLRDVADHLALKSDKKALAERYLSIREEFGYVNEPESVAFIQPDGQPLDLDGFPDYLLASRRTRLSMEFNGHYCQDLFQTRYHTEPSNPEDSTIESSAVSVSSAAWSETTTSCIR</sequence>
<feature type="domain" description="MIP18 family-like" evidence="1">
    <location>
        <begin position="4"/>
        <end position="75"/>
    </location>
</feature>
<dbReference type="RefSeq" id="WP_155614826.1">
    <property type="nucleotide sequence ID" value="NZ_JBDLZV010000001.1"/>
</dbReference>
<dbReference type="InterPro" id="IPR002744">
    <property type="entry name" value="MIP18-like"/>
</dbReference>
<evidence type="ECO:0000313" key="2">
    <source>
        <dbReference type="EMBL" id="MUG71656.1"/>
    </source>
</evidence>
<keyword evidence="3" id="KW-1185">Reference proteome</keyword>
<dbReference type="Pfam" id="PF01883">
    <property type="entry name" value="FeS_assembly_P"/>
    <property type="match status" value="1"/>
</dbReference>
<protein>
    <submittedName>
        <fullName evidence="2">DUF59 domain-containing protein</fullName>
    </submittedName>
</protein>
<gene>
    <name evidence="2" type="ORF">GNP93_13345</name>
</gene>